<proteinExistence type="predicted"/>
<dbReference type="Proteomes" id="UP000076088">
    <property type="component" value="Chromosome"/>
</dbReference>
<dbReference type="Pfam" id="PF05838">
    <property type="entry name" value="Glyco_hydro_108"/>
    <property type="match status" value="1"/>
</dbReference>
<dbReference type="EMBL" id="CP013344">
    <property type="protein sequence ID" value="AMU90514.1"/>
    <property type="molecule type" value="Genomic_DNA"/>
</dbReference>
<keyword evidence="4" id="KW-1185">Reference proteome</keyword>
<name>A0AAC9AVT9_SPHMC</name>
<dbReference type="InterPro" id="IPR023346">
    <property type="entry name" value="Lysozyme-like_dom_sf"/>
</dbReference>
<sequence>MFIDRLIDEVIDREGPYVNHPADRGGPTCWGITEAVARENNYSGPMKALPRSVAAAIYRRLYWTRPGFDKVAERAPLVAAEMFDTGINMGTGVAAGFLQRVLNALNRQGRDYPDLIVDNAIGARSLAALDAFLKVRGRAAEPVLVRALDALQGERYLALAERRPSQEAFVYGWLANRLGNVK</sequence>
<evidence type="ECO:0000313" key="4">
    <source>
        <dbReference type="Proteomes" id="UP000076088"/>
    </source>
</evidence>
<feature type="domain" description="TtsA-like Glycoside hydrolase family 108" evidence="1">
    <location>
        <begin position="8"/>
        <end position="90"/>
    </location>
</feature>
<protein>
    <recommendedName>
        <fullName evidence="5">Peptidoglycan binding protein</fullName>
    </recommendedName>
</protein>
<dbReference type="RefSeq" id="WP_054733615.1">
    <property type="nucleotide sequence ID" value="NZ_CP009429.1"/>
</dbReference>
<reference evidence="3 4" key="2">
    <citation type="journal article" date="2016" name="Genome Announc.">
        <title>Complete Genome Sequence of Sphingopyxis macrogoltabida Strain 203N (NBRC 111659), a Polyethylene Glycol Degrader.</title>
        <authorList>
            <person name="Ohtsubo Y."/>
            <person name="Nonoyama S."/>
            <person name="Nagata Y."/>
            <person name="Numata M."/>
            <person name="Tsuchikane K."/>
            <person name="Hosoyama A."/>
            <person name="Yamazoe A."/>
            <person name="Tsuda M."/>
            <person name="Fujita N."/>
            <person name="Kawai F."/>
        </authorList>
    </citation>
    <scope>NUCLEOTIDE SEQUENCE [LARGE SCALE GENOMIC DNA]</scope>
    <source>
        <strain evidence="3 4">203N</strain>
    </source>
</reference>
<dbReference type="InterPro" id="IPR008565">
    <property type="entry name" value="TtsA-like_GH18_dom"/>
</dbReference>
<accession>A0AAC9AVT9</accession>
<feature type="domain" description="Peptidoglycan binding" evidence="2">
    <location>
        <begin position="96"/>
        <end position="177"/>
    </location>
</feature>
<evidence type="ECO:0000259" key="1">
    <source>
        <dbReference type="Pfam" id="PF05838"/>
    </source>
</evidence>
<dbReference type="CDD" id="cd13926">
    <property type="entry name" value="N-acetylmuramidase_GH108"/>
    <property type="match status" value="1"/>
</dbReference>
<evidence type="ECO:0008006" key="5">
    <source>
        <dbReference type="Google" id="ProtNLM"/>
    </source>
</evidence>
<dbReference type="Gene3D" id="1.20.141.10">
    <property type="entry name" value="Chitosanase, subunit A, domain 1"/>
    <property type="match status" value="1"/>
</dbReference>
<dbReference type="AlphaFoldDB" id="A0AAC9AVT9"/>
<evidence type="ECO:0000259" key="2">
    <source>
        <dbReference type="Pfam" id="PF09374"/>
    </source>
</evidence>
<evidence type="ECO:0000313" key="3">
    <source>
        <dbReference type="EMBL" id="AMU90514.1"/>
    </source>
</evidence>
<dbReference type="SUPFAM" id="SSF53955">
    <property type="entry name" value="Lysozyme-like"/>
    <property type="match status" value="1"/>
</dbReference>
<dbReference type="InterPro" id="IPR018537">
    <property type="entry name" value="Peptidoglycan-bd_3"/>
</dbReference>
<gene>
    <name evidence="3" type="ORF">ATM17_15940</name>
</gene>
<reference evidence="4" key="1">
    <citation type="submission" date="2015-11" db="EMBL/GenBank/DDBJ databases">
        <title>Complete genome sequence of a polyethylene-glycol degrader Sphingopyxis macrogoltabida 203N (NBRC 111659).</title>
        <authorList>
            <person name="Yoshiyuki O."/>
            <person name="Shouta N."/>
            <person name="Nagata Y."/>
            <person name="Numata M."/>
            <person name="Tsuchikane K."/>
            <person name="Hosoyama A."/>
            <person name="Yamazoe A."/>
            <person name="Tsuda M."/>
            <person name="Fujita N."/>
            <person name="Kawai F."/>
        </authorList>
    </citation>
    <scope>NUCLEOTIDE SEQUENCE [LARGE SCALE GENOMIC DNA]</scope>
    <source>
        <strain evidence="4">203N</strain>
    </source>
</reference>
<dbReference type="KEGG" id="smaz:LH19_15365"/>
<organism evidence="3 4">
    <name type="scientific">Sphingopyxis macrogoltabida</name>
    <name type="common">Sphingomonas macrogoltabidus</name>
    <dbReference type="NCBI Taxonomy" id="33050"/>
    <lineage>
        <taxon>Bacteria</taxon>
        <taxon>Pseudomonadati</taxon>
        <taxon>Pseudomonadota</taxon>
        <taxon>Alphaproteobacteria</taxon>
        <taxon>Sphingomonadales</taxon>
        <taxon>Sphingomonadaceae</taxon>
        <taxon>Sphingopyxis</taxon>
    </lineage>
</organism>
<dbReference type="Pfam" id="PF09374">
    <property type="entry name" value="PG_binding_3"/>
    <property type="match status" value="1"/>
</dbReference>